<feature type="chain" id="PRO_5047155003" description="Lipoprotein" evidence="1">
    <location>
        <begin position="22"/>
        <end position="234"/>
    </location>
</feature>
<reference evidence="2" key="1">
    <citation type="submission" date="2021-12" db="EMBL/GenBank/DDBJ databases">
        <title>taxonomy of Moraxella sp. ZY201224.</title>
        <authorList>
            <person name="Li F."/>
        </authorList>
    </citation>
    <scope>NUCLEOTIDE SEQUENCE</scope>
    <source>
        <strain evidence="2">ZY201224</strain>
    </source>
</reference>
<proteinExistence type="predicted"/>
<evidence type="ECO:0000256" key="1">
    <source>
        <dbReference type="SAM" id="SignalP"/>
    </source>
</evidence>
<keyword evidence="1" id="KW-0732">Signal</keyword>
<keyword evidence="3" id="KW-1185">Reference proteome</keyword>
<dbReference type="EMBL" id="CP089977">
    <property type="protein sequence ID" value="UXZ04529.1"/>
    <property type="molecule type" value="Genomic_DNA"/>
</dbReference>
<gene>
    <name evidence="2" type="ORF">LU297_08075</name>
</gene>
<feature type="signal peptide" evidence="1">
    <location>
        <begin position="1"/>
        <end position="21"/>
    </location>
</feature>
<name>A0ABY6F365_9GAMM</name>
<evidence type="ECO:0000313" key="2">
    <source>
        <dbReference type="EMBL" id="UXZ04529.1"/>
    </source>
</evidence>
<dbReference type="PROSITE" id="PS51257">
    <property type="entry name" value="PROKAR_LIPOPROTEIN"/>
    <property type="match status" value="1"/>
</dbReference>
<dbReference type="Proteomes" id="UP001063782">
    <property type="component" value="Chromosome"/>
</dbReference>
<evidence type="ECO:0008006" key="4">
    <source>
        <dbReference type="Google" id="ProtNLM"/>
    </source>
</evidence>
<organism evidence="2 3">
    <name type="scientific">Moraxella nasicaprae</name>
    <dbReference type="NCBI Taxonomy" id="2904122"/>
    <lineage>
        <taxon>Bacteria</taxon>
        <taxon>Pseudomonadati</taxon>
        <taxon>Pseudomonadota</taxon>
        <taxon>Gammaproteobacteria</taxon>
        <taxon>Moraxellales</taxon>
        <taxon>Moraxellaceae</taxon>
        <taxon>Moraxella</taxon>
    </lineage>
</organism>
<protein>
    <recommendedName>
        <fullName evidence="4">Lipoprotein</fullName>
    </recommendedName>
</protein>
<sequence>MKFTKMIAMTTIAGLMLQGCATSYLNSKTRGSVESVERDNVRYMLSYVSANGVQDSNYMVILGDKYTYELDDRNAGGRKLQDLNKIGQVLDLKAFKPKPIRFKLEDSFGGRIVPVHYVFFEFSYDKQGQPLNAGEKEFLNRYCYTHLPNPYGNCEMKFEMKMYAKSTIPNAKLQPVKGNYPIEIVSYHDNKVARTALKPFAFVADVITAPIQLAAGALFMGSIAVGCGTGDGCQ</sequence>
<accession>A0ABY6F365</accession>
<dbReference type="RefSeq" id="WP_263076016.1">
    <property type="nucleotide sequence ID" value="NZ_CP089977.1"/>
</dbReference>
<evidence type="ECO:0000313" key="3">
    <source>
        <dbReference type="Proteomes" id="UP001063782"/>
    </source>
</evidence>